<accession>A0A4Q9YYJ3</accession>
<name>A0A4Q9YYJ3_9FLAO</name>
<dbReference type="AlphaFoldDB" id="A0A4Q9YYJ3"/>
<proteinExistence type="predicted"/>
<dbReference type="SUPFAM" id="SSF53756">
    <property type="entry name" value="UDP-Glycosyltransferase/glycogen phosphorylase"/>
    <property type="match status" value="1"/>
</dbReference>
<dbReference type="RefSeq" id="WP_131476095.1">
    <property type="nucleotide sequence ID" value="NZ_SJPE01000008.1"/>
</dbReference>
<reference evidence="1 2" key="1">
    <citation type="submission" date="2019-02" db="EMBL/GenBank/DDBJ databases">
        <title>Flavobacterium sp. RD-2-33 isolated from forest soil.</title>
        <authorList>
            <person name="Chaudhary D.K."/>
        </authorList>
    </citation>
    <scope>NUCLEOTIDE SEQUENCE [LARGE SCALE GENOMIC DNA]</scope>
    <source>
        <strain evidence="1 2">RD-2-33</strain>
    </source>
</reference>
<evidence type="ECO:0000313" key="1">
    <source>
        <dbReference type="EMBL" id="TBX68737.1"/>
    </source>
</evidence>
<protein>
    <recommendedName>
        <fullName evidence="3">Glycosyltransferase family 1 protein</fullName>
    </recommendedName>
</protein>
<dbReference type="OrthoDB" id="1094459at2"/>
<sequence length="378" mass="43768">MSKAMTNQPLHIISFDNPYPPNYGGVIDVFYKLKSLHELGFDIHLHCFYQDRNTVSDELKTITKSVHLYKKNRNPLFFFSSIPFGVKSRFCQSLVQNIKAVEAPVLFEGLQSTMLLHQTELTGKKYLRMHNLESNFYAGMSRSETNGLKKILYYFESRKYRKYERQLNQFEQVFTLSVYENEQVKTWVDNAVYLPVFHGNTKIKMLSEKGDYALYHGDLRLPDNKKTVQFLIRLFHKIPDYQLVIASSNGKDFVEQQLKNAGNITFVTIESEAHLESLLANAHINVLLSFQQSGTKLKLVNSLFKSRFCLINENMVDDKDILTLCELATTETDFIAKINELKNRPYLDNDKRNAVLARVLNDAKNAETLSRFITNQKA</sequence>
<comment type="caution">
    <text evidence="1">The sequence shown here is derived from an EMBL/GenBank/DDBJ whole genome shotgun (WGS) entry which is preliminary data.</text>
</comment>
<organism evidence="1 2">
    <name type="scientific">Flavobacterium silvisoli</name>
    <dbReference type="NCBI Taxonomy" id="2529433"/>
    <lineage>
        <taxon>Bacteria</taxon>
        <taxon>Pseudomonadati</taxon>
        <taxon>Bacteroidota</taxon>
        <taxon>Flavobacteriia</taxon>
        <taxon>Flavobacteriales</taxon>
        <taxon>Flavobacteriaceae</taxon>
        <taxon>Flavobacterium</taxon>
    </lineage>
</organism>
<evidence type="ECO:0008006" key="3">
    <source>
        <dbReference type="Google" id="ProtNLM"/>
    </source>
</evidence>
<gene>
    <name evidence="1" type="ORF">EZL74_08055</name>
</gene>
<dbReference type="EMBL" id="SJPE01000008">
    <property type="protein sequence ID" value="TBX68737.1"/>
    <property type="molecule type" value="Genomic_DNA"/>
</dbReference>
<keyword evidence="2" id="KW-1185">Reference proteome</keyword>
<dbReference type="Gene3D" id="3.40.50.2000">
    <property type="entry name" value="Glycogen Phosphorylase B"/>
    <property type="match status" value="1"/>
</dbReference>
<dbReference type="Proteomes" id="UP000293300">
    <property type="component" value="Unassembled WGS sequence"/>
</dbReference>
<evidence type="ECO:0000313" key="2">
    <source>
        <dbReference type="Proteomes" id="UP000293300"/>
    </source>
</evidence>